<dbReference type="InterPro" id="IPR029024">
    <property type="entry name" value="TerB-like"/>
</dbReference>
<dbReference type="Gene3D" id="1.10.3680.10">
    <property type="entry name" value="TerB-like"/>
    <property type="match status" value="1"/>
</dbReference>
<evidence type="ECO:0000313" key="2">
    <source>
        <dbReference type="EMBL" id="TXC82241.1"/>
    </source>
</evidence>
<evidence type="ECO:0000313" key="1">
    <source>
        <dbReference type="EMBL" id="MEM5342790.1"/>
    </source>
</evidence>
<dbReference type="EMBL" id="VOQS01000003">
    <property type="protein sequence ID" value="TXC82241.1"/>
    <property type="molecule type" value="Genomic_DNA"/>
</dbReference>
<reference evidence="2 4" key="1">
    <citation type="journal article" date="2018" name="Int. J. Syst. Evol. Microbiol.">
        <title>Paraburkholderia azotifigens sp. nov., a nitrogen-fixing bacterium isolated from paddy soil.</title>
        <authorList>
            <person name="Choi G.M."/>
            <person name="Im W.T."/>
        </authorList>
    </citation>
    <scope>NUCLEOTIDE SEQUENCE [LARGE SCALE GENOMIC DNA]</scope>
    <source>
        <strain evidence="2 4">NF 2-5-3</strain>
    </source>
</reference>
<dbReference type="EMBL" id="JAZHGA010000019">
    <property type="protein sequence ID" value="MEM5342790.1"/>
    <property type="molecule type" value="Genomic_DNA"/>
</dbReference>
<reference evidence="2" key="2">
    <citation type="submission" date="2019-08" db="EMBL/GenBank/DDBJ databases">
        <authorList>
            <person name="Im W.-T."/>
        </authorList>
    </citation>
    <scope>NUCLEOTIDE SEQUENCE</scope>
    <source>
        <strain evidence="2">NF 2-5-3</strain>
    </source>
</reference>
<protein>
    <submittedName>
        <fullName evidence="2">TerB family tellurite resistance protein</fullName>
    </submittedName>
</protein>
<proteinExistence type="predicted"/>
<dbReference type="SUPFAM" id="SSF158682">
    <property type="entry name" value="TerB-like"/>
    <property type="match status" value="1"/>
</dbReference>
<dbReference type="Proteomes" id="UP000321776">
    <property type="component" value="Unassembled WGS sequence"/>
</dbReference>
<dbReference type="AlphaFoldDB" id="A0A5C6VBX6"/>
<evidence type="ECO:0000313" key="5">
    <source>
        <dbReference type="Proteomes" id="UP001481677"/>
    </source>
</evidence>
<comment type="caution">
    <text evidence="2">The sequence shown here is derived from an EMBL/GenBank/DDBJ whole genome shotgun (WGS) entry which is preliminary data.</text>
</comment>
<dbReference type="Proteomes" id="UP001481677">
    <property type="component" value="Unassembled WGS sequence"/>
</dbReference>
<accession>A0A5C6VBX6</accession>
<reference evidence="1 5" key="3">
    <citation type="submission" date="2024-01" db="EMBL/GenBank/DDBJ databases">
        <title>The diversity of rhizobia nodulating Mimosa spp. in eleven states of Brazil covering several biomes is determined by host plant, location, and edaphic factors.</title>
        <authorList>
            <person name="Rouws L."/>
            <person name="Barauna A."/>
            <person name="Beukes C."/>
            <person name="De Faria S.M."/>
            <person name="Gross E."/>
            <person name="Dos Reis Junior F.B."/>
            <person name="Simon M."/>
            <person name="Maluk M."/>
            <person name="Odee D.W."/>
            <person name="Kenicer G."/>
            <person name="Young J.P.W."/>
            <person name="Reis V.M."/>
            <person name="Zilli J."/>
            <person name="James E.K."/>
        </authorList>
    </citation>
    <scope>NUCLEOTIDE SEQUENCE [LARGE SCALE GENOMIC DNA]</scope>
    <source>
        <strain evidence="1 5">JPY530</strain>
    </source>
</reference>
<organism evidence="2 4">
    <name type="scientific">Paraburkholderia azotifigens</name>
    <dbReference type="NCBI Taxonomy" id="2057004"/>
    <lineage>
        <taxon>Bacteria</taxon>
        <taxon>Pseudomonadati</taxon>
        <taxon>Pseudomonadota</taxon>
        <taxon>Betaproteobacteria</taxon>
        <taxon>Burkholderiales</taxon>
        <taxon>Burkholderiaceae</taxon>
        <taxon>Paraburkholderia</taxon>
    </lineage>
</organism>
<evidence type="ECO:0000313" key="3">
    <source>
        <dbReference type="EMBL" id="TXC84774.1"/>
    </source>
</evidence>
<evidence type="ECO:0000313" key="4">
    <source>
        <dbReference type="Proteomes" id="UP000321776"/>
    </source>
</evidence>
<sequence length="151" mass="17175">MRHYRSDSPEAAARLVAACLLSDGHVGIDELEALDRYGMEERLNISRAQFLAVMQQMCEDLTTTAYLNWGDTCRLDPAVIFGLAQDIKDWRLRREIIALCEEGAQADGHIADAEAMFIRMLHSAWYMPGARTIYESPRTRERLKLAEMAPQ</sequence>
<name>A0A5C6VBX6_9BURK</name>
<dbReference type="CDD" id="cd07177">
    <property type="entry name" value="terB_like"/>
    <property type="match status" value="1"/>
</dbReference>
<keyword evidence="5" id="KW-1185">Reference proteome</keyword>
<dbReference type="EMBL" id="VOQS01000003">
    <property type="protein sequence ID" value="TXC84774.1"/>
    <property type="molecule type" value="Genomic_DNA"/>
</dbReference>
<gene>
    <name evidence="2" type="ORF">FRZ40_17240</name>
    <name evidence="3" type="ORF">FRZ40_31665</name>
    <name evidence="1" type="ORF">V4C56_24610</name>
</gene>
<dbReference type="RefSeq" id="WP_028364831.1">
    <property type="nucleotide sequence ID" value="NZ_JAZHFZ010000018.1"/>
</dbReference>